<evidence type="ECO:0000313" key="8">
    <source>
        <dbReference type="Proteomes" id="UP000293846"/>
    </source>
</evidence>
<keyword evidence="3" id="KW-0274">FAD</keyword>
<dbReference type="SUPFAM" id="SSF51905">
    <property type="entry name" value="FAD/NAD(P)-binding domain"/>
    <property type="match status" value="1"/>
</dbReference>
<dbReference type="Pfam" id="PF01266">
    <property type="entry name" value="DAO"/>
    <property type="match status" value="1"/>
</dbReference>
<name>A0A4R1AMK5_9BACI</name>
<feature type="transmembrane region" description="Helical" evidence="5">
    <location>
        <begin position="6"/>
        <end position="22"/>
    </location>
</feature>
<accession>A0A4R1AMK5</accession>
<keyword evidence="5" id="KW-0812">Transmembrane</keyword>
<evidence type="ECO:0000313" key="7">
    <source>
        <dbReference type="EMBL" id="TCJ00945.1"/>
    </source>
</evidence>
<organism evidence="7 8">
    <name type="scientific">Cytobacillus praedii</name>
    <dbReference type="NCBI Taxonomy" id="1742358"/>
    <lineage>
        <taxon>Bacteria</taxon>
        <taxon>Bacillati</taxon>
        <taxon>Bacillota</taxon>
        <taxon>Bacilli</taxon>
        <taxon>Bacillales</taxon>
        <taxon>Bacillaceae</taxon>
        <taxon>Cytobacillus</taxon>
    </lineage>
</organism>
<dbReference type="GO" id="GO:0008115">
    <property type="term" value="F:sarcosine oxidase activity"/>
    <property type="evidence" value="ECO:0007669"/>
    <property type="project" value="TreeGrafter"/>
</dbReference>
<dbReference type="EMBL" id="SJTH01000099">
    <property type="protein sequence ID" value="TCJ00945.1"/>
    <property type="molecule type" value="Genomic_DNA"/>
</dbReference>
<dbReference type="InterPro" id="IPR036188">
    <property type="entry name" value="FAD/NAD-bd_sf"/>
</dbReference>
<evidence type="ECO:0000256" key="4">
    <source>
        <dbReference type="ARBA" id="ARBA00023002"/>
    </source>
</evidence>
<dbReference type="PANTHER" id="PTHR10961">
    <property type="entry name" value="PEROXISOMAL SARCOSINE OXIDASE"/>
    <property type="match status" value="1"/>
</dbReference>
<dbReference type="InterPro" id="IPR045170">
    <property type="entry name" value="MTOX"/>
</dbReference>
<dbReference type="OrthoDB" id="9794226at2"/>
<feature type="domain" description="FAD dependent oxidoreductase" evidence="6">
    <location>
        <begin position="4"/>
        <end position="85"/>
    </location>
</feature>
<sequence>MTYDVIVVGAGSMGMAAGYFLSKSGKKTLLLDSFNPPHNNGSHHGETRIIRHAYAEGEQYVPFVLKAQELWHDLERETGKQLDVHTYS</sequence>
<dbReference type="STRING" id="1742358.GCA_001439605_00231"/>
<keyword evidence="2" id="KW-0285">Flavoprotein</keyword>
<keyword evidence="5" id="KW-1133">Transmembrane helix</keyword>
<dbReference type="Proteomes" id="UP000293846">
    <property type="component" value="Unassembled WGS sequence"/>
</dbReference>
<gene>
    <name evidence="7" type="ORF">E0Y62_26435</name>
</gene>
<keyword evidence="8" id="KW-1185">Reference proteome</keyword>
<dbReference type="Gene3D" id="3.50.50.60">
    <property type="entry name" value="FAD/NAD(P)-binding domain"/>
    <property type="match status" value="1"/>
</dbReference>
<dbReference type="GO" id="GO:0005829">
    <property type="term" value="C:cytosol"/>
    <property type="evidence" value="ECO:0007669"/>
    <property type="project" value="TreeGrafter"/>
</dbReference>
<dbReference type="InterPro" id="IPR006076">
    <property type="entry name" value="FAD-dep_OxRdtase"/>
</dbReference>
<dbReference type="AlphaFoldDB" id="A0A4R1AMK5"/>
<proteinExistence type="predicted"/>
<protein>
    <submittedName>
        <fullName evidence="7">FAD-dependent oxidoreductase</fullName>
    </submittedName>
</protein>
<comment type="caution">
    <text evidence="7">The sequence shown here is derived from an EMBL/GenBank/DDBJ whole genome shotgun (WGS) entry which is preliminary data.</text>
</comment>
<dbReference type="GO" id="GO:0050660">
    <property type="term" value="F:flavin adenine dinucleotide binding"/>
    <property type="evidence" value="ECO:0007669"/>
    <property type="project" value="InterPro"/>
</dbReference>
<reference evidence="7 8" key="1">
    <citation type="submission" date="2019-03" db="EMBL/GenBank/DDBJ databases">
        <authorList>
            <person name="Jensen L."/>
            <person name="Storgaard J."/>
            <person name="Sulaj E."/>
            <person name="Schramm A."/>
            <person name="Marshall I.P.G."/>
        </authorList>
    </citation>
    <scope>NUCLEOTIDE SEQUENCE [LARGE SCALE GENOMIC DNA]</scope>
    <source>
        <strain evidence="7 8">2017H2G3</strain>
    </source>
</reference>
<dbReference type="Gene3D" id="3.30.9.10">
    <property type="entry name" value="D-Amino Acid Oxidase, subunit A, domain 2"/>
    <property type="match status" value="1"/>
</dbReference>
<keyword evidence="4" id="KW-0560">Oxidoreductase</keyword>
<evidence type="ECO:0000256" key="5">
    <source>
        <dbReference type="SAM" id="Phobius"/>
    </source>
</evidence>
<evidence type="ECO:0000256" key="2">
    <source>
        <dbReference type="ARBA" id="ARBA00022630"/>
    </source>
</evidence>
<evidence type="ECO:0000256" key="1">
    <source>
        <dbReference type="ARBA" id="ARBA00001974"/>
    </source>
</evidence>
<dbReference type="PANTHER" id="PTHR10961:SF7">
    <property type="entry name" value="FAD DEPENDENT OXIDOREDUCTASE DOMAIN-CONTAINING PROTEIN"/>
    <property type="match status" value="1"/>
</dbReference>
<evidence type="ECO:0000256" key="3">
    <source>
        <dbReference type="ARBA" id="ARBA00022827"/>
    </source>
</evidence>
<comment type="cofactor">
    <cofactor evidence="1">
        <name>FAD</name>
        <dbReference type="ChEBI" id="CHEBI:57692"/>
    </cofactor>
</comment>
<evidence type="ECO:0000259" key="6">
    <source>
        <dbReference type="Pfam" id="PF01266"/>
    </source>
</evidence>
<keyword evidence="5" id="KW-0472">Membrane</keyword>